<gene>
    <name evidence="11" type="ORF">TAV2_LOCUS26376</name>
</gene>
<dbReference type="PANTHER" id="PTHR33044">
    <property type="entry name" value="BIFUNCTIONAL INHIBITOR/LIPID-TRANSFER PROTEIN/SEED STORAGE 2S ALBUMIN SUPERFAMILY PROTEIN-RELATED"/>
    <property type="match status" value="1"/>
</dbReference>
<keyword evidence="5" id="KW-0732">Signal</keyword>
<dbReference type="FunFam" id="1.10.110.10:FF:000001">
    <property type="entry name" value="Bifunctional inhibitor/lipid-transfer protein/seed storage 2S albumin superfamily protein"/>
    <property type="match status" value="1"/>
</dbReference>
<dbReference type="Proteomes" id="UP000836841">
    <property type="component" value="Unassembled WGS sequence"/>
</dbReference>
<keyword evidence="3" id="KW-1003">Cell membrane</keyword>
<evidence type="ECO:0000256" key="3">
    <source>
        <dbReference type="ARBA" id="ARBA00022475"/>
    </source>
</evidence>
<dbReference type="InterPro" id="IPR016140">
    <property type="entry name" value="Bifunc_inhib/LTP/seed_store"/>
</dbReference>
<accession>A0AAU9T8J3</accession>
<dbReference type="EMBL" id="CAJVSB020000951">
    <property type="protein sequence ID" value="CAH2080674.1"/>
    <property type="molecule type" value="Genomic_DNA"/>
</dbReference>
<evidence type="ECO:0000256" key="7">
    <source>
        <dbReference type="ARBA" id="ARBA00023157"/>
    </source>
</evidence>
<dbReference type="AlphaFoldDB" id="A0AAU9T8J3"/>
<evidence type="ECO:0000256" key="9">
    <source>
        <dbReference type="ARBA" id="ARBA00023288"/>
    </source>
</evidence>
<proteinExistence type="inferred from homology"/>
<dbReference type="CDD" id="cd00010">
    <property type="entry name" value="AAI_LTSS"/>
    <property type="match status" value="1"/>
</dbReference>
<evidence type="ECO:0000256" key="4">
    <source>
        <dbReference type="ARBA" id="ARBA00022622"/>
    </source>
</evidence>
<dbReference type="SUPFAM" id="SSF47699">
    <property type="entry name" value="Bifunctional inhibitor/lipid-transfer protein/seed storage 2S albumin"/>
    <property type="match status" value="1"/>
</dbReference>
<keyword evidence="7" id="KW-1015">Disulfide bond</keyword>
<keyword evidence="9" id="KW-0449">Lipoprotein</keyword>
<comment type="subcellular location">
    <subcellularLocation>
        <location evidence="1">Cell membrane</location>
        <topology evidence="1">Lipid-anchor</topology>
        <topology evidence="1">GPI-anchor</topology>
    </subcellularLocation>
</comment>
<keyword evidence="12" id="KW-1185">Reference proteome</keyword>
<reference evidence="11 12" key="1">
    <citation type="submission" date="2022-03" db="EMBL/GenBank/DDBJ databases">
        <authorList>
            <person name="Nunn A."/>
            <person name="Chopra R."/>
            <person name="Nunn A."/>
            <person name="Contreras Garrido A."/>
        </authorList>
    </citation>
    <scope>NUCLEOTIDE SEQUENCE [LARGE SCALE GENOMIC DNA]</scope>
</reference>
<dbReference type="InterPro" id="IPR043325">
    <property type="entry name" value="LTSS"/>
</dbReference>
<dbReference type="Gene3D" id="1.10.110.10">
    <property type="entry name" value="Plant lipid-transfer and hydrophobic proteins"/>
    <property type="match status" value="1"/>
</dbReference>
<sequence>MFAVGYPIEDVAPTASPMLPPAATPAGAAPDCLTVLANMSDCLTYVQAGSTQKKPDKGCCPELAGLVDSNPICLCQLLSKPDSYGVQVDVTKALKLPSVCSVQTPPVSTCADLGYPIRGMAPSEAPGVAGGDMPPGASPLALASGNQDSGGAYSENAVSLTRLSFLGAAFLTTLVF</sequence>
<evidence type="ECO:0000259" key="10">
    <source>
        <dbReference type="SMART" id="SM00499"/>
    </source>
</evidence>
<comment type="caution">
    <text evidence="11">The sequence shown here is derived from an EMBL/GenBank/DDBJ whole genome shotgun (WGS) entry which is preliminary data.</text>
</comment>
<evidence type="ECO:0000256" key="1">
    <source>
        <dbReference type="ARBA" id="ARBA00004609"/>
    </source>
</evidence>
<keyword evidence="8" id="KW-0325">Glycoprotein</keyword>
<keyword evidence="4" id="KW-0336">GPI-anchor</keyword>
<evidence type="ECO:0000256" key="8">
    <source>
        <dbReference type="ARBA" id="ARBA00023180"/>
    </source>
</evidence>
<feature type="domain" description="Bifunctional inhibitor/plant lipid transfer protein/seed storage helical" evidence="10">
    <location>
        <begin position="32"/>
        <end position="110"/>
    </location>
</feature>
<evidence type="ECO:0000256" key="2">
    <source>
        <dbReference type="ARBA" id="ARBA00009748"/>
    </source>
</evidence>
<evidence type="ECO:0000256" key="5">
    <source>
        <dbReference type="ARBA" id="ARBA00022729"/>
    </source>
</evidence>
<dbReference type="Pfam" id="PF14368">
    <property type="entry name" value="LTP_2"/>
    <property type="match status" value="1"/>
</dbReference>
<keyword evidence="6" id="KW-0472">Membrane</keyword>
<evidence type="ECO:0000313" key="11">
    <source>
        <dbReference type="EMBL" id="CAH2080674.1"/>
    </source>
</evidence>
<name>A0AAU9T8J3_THLAR</name>
<evidence type="ECO:0000313" key="12">
    <source>
        <dbReference type="Proteomes" id="UP000836841"/>
    </source>
</evidence>
<protein>
    <recommendedName>
        <fullName evidence="10">Bifunctional inhibitor/plant lipid transfer protein/seed storage helical domain-containing protein</fullName>
    </recommendedName>
</protein>
<evidence type="ECO:0000256" key="6">
    <source>
        <dbReference type="ARBA" id="ARBA00023136"/>
    </source>
</evidence>
<comment type="similarity">
    <text evidence="2">Belongs to the plant LTP family.</text>
</comment>
<dbReference type="SMART" id="SM00499">
    <property type="entry name" value="AAI"/>
    <property type="match status" value="1"/>
</dbReference>
<dbReference type="GO" id="GO:0098552">
    <property type="term" value="C:side of membrane"/>
    <property type="evidence" value="ECO:0007669"/>
    <property type="project" value="UniProtKB-KW"/>
</dbReference>
<dbReference type="InterPro" id="IPR036312">
    <property type="entry name" value="Bifun_inhib/LTP/seed_sf"/>
</dbReference>
<organism evidence="11 12">
    <name type="scientific">Thlaspi arvense</name>
    <name type="common">Field penny-cress</name>
    <dbReference type="NCBI Taxonomy" id="13288"/>
    <lineage>
        <taxon>Eukaryota</taxon>
        <taxon>Viridiplantae</taxon>
        <taxon>Streptophyta</taxon>
        <taxon>Embryophyta</taxon>
        <taxon>Tracheophyta</taxon>
        <taxon>Spermatophyta</taxon>
        <taxon>Magnoliopsida</taxon>
        <taxon>eudicotyledons</taxon>
        <taxon>Gunneridae</taxon>
        <taxon>Pentapetalae</taxon>
        <taxon>rosids</taxon>
        <taxon>malvids</taxon>
        <taxon>Brassicales</taxon>
        <taxon>Brassicaceae</taxon>
        <taxon>Thlaspideae</taxon>
        <taxon>Thlaspi</taxon>
    </lineage>
</organism>
<dbReference type="GO" id="GO:0005886">
    <property type="term" value="C:plasma membrane"/>
    <property type="evidence" value="ECO:0007669"/>
    <property type="project" value="UniProtKB-SubCell"/>
</dbReference>